<evidence type="ECO:0000313" key="3">
    <source>
        <dbReference type="Proteomes" id="UP000257109"/>
    </source>
</evidence>
<feature type="non-terminal residue" evidence="2">
    <location>
        <position position="1"/>
    </location>
</feature>
<evidence type="ECO:0000313" key="2">
    <source>
        <dbReference type="EMBL" id="RDX97284.1"/>
    </source>
</evidence>
<dbReference type="OrthoDB" id="1321796at2759"/>
<keyword evidence="3" id="KW-1185">Reference proteome</keyword>
<organism evidence="2 3">
    <name type="scientific">Mucuna pruriens</name>
    <name type="common">Velvet bean</name>
    <name type="synonym">Dolichos pruriens</name>
    <dbReference type="NCBI Taxonomy" id="157652"/>
    <lineage>
        <taxon>Eukaryota</taxon>
        <taxon>Viridiplantae</taxon>
        <taxon>Streptophyta</taxon>
        <taxon>Embryophyta</taxon>
        <taxon>Tracheophyta</taxon>
        <taxon>Spermatophyta</taxon>
        <taxon>Magnoliopsida</taxon>
        <taxon>eudicotyledons</taxon>
        <taxon>Gunneridae</taxon>
        <taxon>Pentapetalae</taxon>
        <taxon>rosids</taxon>
        <taxon>fabids</taxon>
        <taxon>Fabales</taxon>
        <taxon>Fabaceae</taxon>
        <taxon>Papilionoideae</taxon>
        <taxon>50 kb inversion clade</taxon>
        <taxon>NPAAA clade</taxon>
        <taxon>indigoferoid/millettioid clade</taxon>
        <taxon>Phaseoleae</taxon>
        <taxon>Mucuna</taxon>
    </lineage>
</organism>
<accession>A0A371H383</accession>
<dbReference type="EMBL" id="QJKJ01003693">
    <property type="protein sequence ID" value="RDX97284.1"/>
    <property type="molecule type" value="Genomic_DNA"/>
</dbReference>
<dbReference type="AlphaFoldDB" id="A0A371H383"/>
<evidence type="ECO:0000256" key="1">
    <source>
        <dbReference type="SAM" id="MobiDB-lite"/>
    </source>
</evidence>
<reference evidence="2" key="1">
    <citation type="submission" date="2018-05" db="EMBL/GenBank/DDBJ databases">
        <title>Draft genome of Mucuna pruriens seed.</title>
        <authorList>
            <person name="Nnadi N.E."/>
            <person name="Vos R."/>
            <person name="Hasami M.H."/>
            <person name="Devisetty U.K."/>
            <person name="Aguiy J.C."/>
        </authorList>
    </citation>
    <scope>NUCLEOTIDE SEQUENCE [LARGE SCALE GENOMIC DNA]</scope>
    <source>
        <strain evidence="2">JCA_2017</strain>
    </source>
</reference>
<name>A0A371H383_MUCPR</name>
<comment type="caution">
    <text evidence="2">The sequence shown here is derived from an EMBL/GenBank/DDBJ whole genome shotgun (WGS) entry which is preliminary data.</text>
</comment>
<sequence length="266" mass="29885">SLGRAVSEAGSASQDNRLSSSSSSAEYRENSEDDPSVDPFSWVDPDVRKVSSLFIRCSSLLGTSKKICQPGLWSVTVHPCRPEEPSIPSKLGVKLSFTAFERSVLRALNVAPTQLHPNSWAFAPSLGVFFWFFSLRKVVKVGWKSLSSHPRRKLLKPFLESFKVDQGNTGPNILADQSGNPYFPLYWTPQPVVFVTLVRKDLEKWEDEFITELENLPHLSCSELIKGIDSYLSLWIFCPLLKKYKEEDFPIGGRGNECPDYTSVCC</sequence>
<dbReference type="Proteomes" id="UP000257109">
    <property type="component" value="Unassembled WGS sequence"/>
</dbReference>
<proteinExistence type="predicted"/>
<feature type="region of interest" description="Disordered" evidence="1">
    <location>
        <begin position="1"/>
        <end position="39"/>
    </location>
</feature>
<protein>
    <submittedName>
        <fullName evidence="2">Uncharacterized protein</fullName>
    </submittedName>
</protein>
<gene>
    <name evidence="2" type="ORF">CR513_19970</name>
</gene>